<dbReference type="Pfam" id="PF07883">
    <property type="entry name" value="Cupin_2"/>
    <property type="match status" value="1"/>
</dbReference>
<gene>
    <name evidence="3" type="ORF">GALL_308490</name>
</gene>
<evidence type="ECO:0000256" key="1">
    <source>
        <dbReference type="ARBA" id="ARBA00022723"/>
    </source>
</evidence>
<dbReference type="PANTHER" id="PTHR35848:SF9">
    <property type="entry name" value="SLL1358 PROTEIN"/>
    <property type="match status" value="1"/>
</dbReference>
<dbReference type="Gene3D" id="2.60.120.10">
    <property type="entry name" value="Jelly Rolls"/>
    <property type="match status" value="1"/>
</dbReference>
<dbReference type="AlphaFoldDB" id="A0A1J5QUW8"/>
<dbReference type="InterPro" id="IPR051610">
    <property type="entry name" value="GPI/OXD"/>
</dbReference>
<keyword evidence="1" id="KW-0479">Metal-binding</keyword>
<sequence length="106" mass="11488">MRRPGAQSPLRHAHSSRDEFVYIFEGEATLAADAGAHVLRAGMCAGFQASSGDAHHLLYRGECDVVYLEVGDRSAGDAASYPDDDLKAILGAEGRWHFLHKDGTPY</sequence>
<protein>
    <submittedName>
        <fullName evidence="3">Cupin domain protein</fullName>
    </submittedName>
</protein>
<dbReference type="GO" id="GO:0046872">
    <property type="term" value="F:metal ion binding"/>
    <property type="evidence" value="ECO:0007669"/>
    <property type="project" value="UniProtKB-KW"/>
</dbReference>
<proteinExistence type="predicted"/>
<accession>A0A1J5QUW8</accession>
<dbReference type="SUPFAM" id="SSF51182">
    <property type="entry name" value="RmlC-like cupins"/>
    <property type="match status" value="1"/>
</dbReference>
<dbReference type="PANTHER" id="PTHR35848">
    <property type="entry name" value="OXALATE-BINDING PROTEIN"/>
    <property type="match status" value="1"/>
</dbReference>
<organism evidence="3">
    <name type="scientific">mine drainage metagenome</name>
    <dbReference type="NCBI Taxonomy" id="410659"/>
    <lineage>
        <taxon>unclassified sequences</taxon>
        <taxon>metagenomes</taxon>
        <taxon>ecological metagenomes</taxon>
    </lineage>
</organism>
<comment type="caution">
    <text evidence="3">The sequence shown here is derived from an EMBL/GenBank/DDBJ whole genome shotgun (WGS) entry which is preliminary data.</text>
</comment>
<name>A0A1J5QUW8_9ZZZZ</name>
<dbReference type="EMBL" id="MLJW01000430">
    <property type="protein sequence ID" value="OIQ87288.1"/>
    <property type="molecule type" value="Genomic_DNA"/>
</dbReference>
<dbReference type="InterPro" id="IPR014710">
    <property type="entry name" value="RmlC-like_jellyroll"/>
</dbReference>
<dbReference type="InterPro" id="IPR013096">
    <property type="entry name" value="Cupin_2"/>
</dbReference>
<evidence type="ECO:0000259" key="2">
    <source>
        <dbReference type="Pfam" id="PF07883"/>
    </source>
</evidence>
<feature type="domain" description="Cupin type-2" evidence="2">
    <location>
        <begin position="4"/>
        <end position="70"/>
    </location>
</feature>
<evidence type="ECO:0000313" key="3">
    <source>
        <dbReference type="EMBL" id="OIQ87288.1"/>
    </source>
</evidence>
<dbReference type="InterPro" id="IPR011051">
    <property type="entry name" value="RmlC_Cupin_sf"/>
</dbReference>
<reference evidence="3" key="1">
    <citation type="submission" date="2016-10" db="EMBL/GenBank/DDBJ databases">
        <title>Sequence of Gallionella enrichment culture.</title>
        <authorList>
            <person name="Poehlein A."/>
            <person name="Muehling M."/>
            <person name="Daniel R."/>
        </authorList>
    </citation>
    <scope>NUCLEOTIDE SEQUENCE</scope>
</reference>